<evidence type="ECO:0000313" key="2">
    <source>
        <dbReference type="EMBL" id="PZG51331.1"/>
    </source>
</evidence>
<evidence type="ECO:0000313" key="3">
    <source>
        <dbReference type="Proteomes" id="UP000248544"/>
    </source>
</evidence>
<evidence type="ECO:0000259" key="1">
    <source>
        <dbReference type="Pfam" id="PF13349"/>
    </source>
</evidence>
<sequence length="231" mass="23815">MNRYAVAGAVLGTGLILAGCGVGGFGGPEKEDVANYDITEKIAQMQVETGAGDIIITESDRKGIKVTETIHWRGQKPKAEHPVNGDKVTLRYDCPHGIGVTTCSVDYRVEIPKGVALTLNTGSGNITLRAASGGVTANTGSGDIEAAGLTGKSALVETGSGNVQFKYTAIPDEVEVETGSGDATVYVPDGRYDVKLDVGSGSEKVEVAQDRSVPNKLTLTTGSGNASVLKS</sequence>
<dbReference type="Gene3D" id="2.160.20.120">
    <property type="match status" value="1"/>
</dbReference>
<dbReference type="EMBL" id="POUA01000047">
    <property type="protein sequence ID" value="PZG51331.1"/>
    <property type="molecule type" value="Genomic_DNA"/>
</dbReference>
<organism evidence="2 3">
    <name type="scientific">Spongiactinospora gelatinilytica</name>
    <dbReference type="NCBI Taxonomy" id="2666298"/>
    <lineage>
        <taxon>Bacteria</taxon>
        <taxon>Bacillati</taxon>
        <taxon>Actinomycetota</taxon>
        <taxon>Actinomycetes</taxon>
        <taxon>Streptosporangiales</taxon>
        <taxon>Streptosporangiaceae</taxon>
        <taxon>Spongiactinospora</taxon>
    </lineage>
</organism>
<dbReference type="PROSITE" id="PS51257">
    <property type="entry name" value="PROKAR_LIPOPROTEIN"/>
    <property type="match status" value="1"/>
</dbReference>
<dbReference type="Pfam" id="PF13349">
    <property type="entry name" value="DUF4097"/>
    <property type="match status" value="1"/>
</dbReference>
<proteinExistence type="predicted"/>
<dbReference type="Proteomes" id="UP000248544">
    <property type="component" value="Unassembled WGS sequence"/>
</dbReference>
<reference evidence="2 3" key="1">
    <citation type="submission" date="2018-01" db="EMBL/GenBank/DDBJ databases">
        <title>Draft genome sequence of Sphaerisporangium sp. 7K107.</title>
        <authorList>
            <person name="Sahin N."/>
            <person name="Saygin H."/>
            <person name="Ay H."/>
        </authorList>
    </citation>
    <scope>NUCLEOTIDE SEQUENCE [LARGE SCALE GENOMIC DNA]</scope>
    <source>
        <strain evidence="2 3">7K107</strain>
    </source>
</reference>
<name>A0A2W2GS97_9ACTN</name>
<comment type="caution">
    <text evidence="2">The sequence shown here is derived from an EMBL/GenBank/DDBJ whole genome shotgun (WGS) entry which is preliminary data.</text>
</comment>
<dbReference type="RefSeq" id="WP_111166600.1">
    <property type="nucleotide sequence ID" value="NZ_POUA01000047.1"/>
</dbReference>
<dbReference type="AlphaFoldDB" id="A0A2W2GS97"/>
<feature type="domain" description="DUF4097" evidence="1">
    <location>
        <begin position="43"/>
        <end position="227"/>
    </location>
</feature>
<protein>
    <recommendedName>
        <fullName evidence="1">DUF4097 domain-containing protein</fullName>
    </recommendedName>
</protein>
<gene>
    <name evidence="2" type="ORF">C1I98_08890</name>
</gene>
<accession>A0A2W2GS97</accession>
<dbReference type="InterPro" id="IPR025164">
    <property type="entry name" value="Toastrack_DUF4097"/>
</dbReference>
<keyword evidence="3" id="KW-1185">Reference proteome</keyword>